<dbReference type="Gene3D" id="3.40.50.150">
    <property type="entry name" value="Vaccinia Virus protein VP39"/>
    <property type="match status" value="1"/>
</dbReference>
<evidence type="ECO:0000256" key="2">
    <source>
        <dbReference type="ARBA" id="ARBA00022691"/>
    </source>
</evidence>
<comment type="caution">
    <text evidence="4">The sequence shown here is derived from an EMBL/GenBank/DDBJ whole genome shotgun (WGS) entry which is preliminary data.</text>
</comment>
<protein>
    <submittedName>
        <fullName evidence="4">Methyltransferase</fullName>
    </submittedName>
</protein>
<dbReference type="GO" id="GO:0032259">
    <property type="term" value="P:methylation"/>
    <property type="evidence" value="ECO:0007669"/>
    <property type="project" value="UniProtKB-KW"/>
</dbReference>
<feature type="domain" description="Methyltransferase small" evidence="3">
    <location>
        <begin position="36"/>
        <end position="168"/>
    </location>
</feature>
<evidence type="ECO:0000313" key="4">
    <source>
        <dbReference type="EMBL" id="MBU9699057.1"/>
    </source>
</evidence>
<name>A0ABS6J9A1_9RHOB</name>
<keyword evidence="1 4" id="KW-0808">Transferase</keyword>
<dbReference type="Pfam" id="PF05175">
    <property type="entry name" value="MTS"/>
    <property type="match status" value="1"/>
</dbReference>
<dbReference type="InterPro" id="IPR050210">
    <property type="entry name" value="tRNA_Adenine-N(6)_MTase"/>
</dbReference>
<evidence type="ECO:0000256" key="1">
    <source>
        <dbReference type="ARBA" id="ARBA00022603"/>
    </source>
</evidence>
<dbReference type="SUPFAM" id="SSF53335">
    <property type="entry name" value="S-adenosyl-L-methionine-dependent methyltransferases"/>
    <property type="match status" value="1"/>
</dbReference>
<dbReference type="RefSeq" id="WP_161763161.1">
    <property type="nucleotide sequence ID" value="NZ_JAAATX020000010.1"/>
</dbReference>
<dbReference type="InterPro" id="IPR007848">
    <property type="entry name" value="Small_mtfrase_dom"/>
</dbReference>
<dbReference type="Proteomes" id="UP000731907">
    <property type="component" value="Unassembled WGS sequence"/>
</dbReference>
<dbReference type="InterPro" id="IPR002052">
    <property type="entry name" value="DNA_methylase_N6_adenine_CS"/>
</dbReference>
<reference evidence="4 5" key="1">
    <citation type="submission" date="2021-06" db="EMBL/GenBank/DDBJ databases">
        <title>Rhodobacteraceae bacterium strain HSP-20.</title>
        <authorList>
            <person name="Chen W.-M."/>
        </authorList>
    </citation>
    <scope>NUCLEOTIDE SEQUENCE [LARGE SCALE GENOMIC DNA]</scope>
    <source>
        <strain evidence="4 5">HSP-20</strain>
    </source>
</reference>
<keyword evidence="5" id="KW-1185">Reference proteome</keyword>
<evidence type="ECO:0000313" key="5">
    <source>
        <dbReference type="Proteomes" id="UP000731907"/>
    </source>
</evidence>
<dbReference type="PROSITE" id="PS00092">
    <property type="entry name" value="N6_MTASE"/>
    <property type="match status" value="1"/>
</dbReference>
<accession>A0ABS6J9A1</accession>
<dbReference type="InterPro" id="IPR029063">
    <property type="entry name" value="SAM-dependent_MTases_sf"/>
</dbReference>
<sequence>MSVFADEALSDDKFLMGRLRLLQPVRGYRAATDPVLLAAACPAVAGQRVLDLGCGAGAAALCLAARVPGVVLAGLEVQPEYADLARRNAARNAVAMEVVEGDLAAMPRVLRRGFDHVIANPPYYAAGGSPSPVAARDRALRVGTPISDWVAAAAQRLEPGGLLTMIFATPCLPEALAALAPKMGSAEVLPLEPRAGRAPPRVILRARKGGRAAFRLLAPFTLHAGAAHGGDREDYTAAANAVLRNGEDLSAAFR</sequence>
<proteinExistence type="predicted"/>
<keyword evidence="2" id="KW-0949">S-adenosyl-L-methionine</keyword>
<keyword evidence="1 4" id="KW-0489">Methyltransferase</keyword>
<gene>
    <name evidence="4" type="ORF">GU927_014495</name>
</gene>
<dbReference type="PANTHER" id="PTHR47739">
    <property type="entry name" value="TRNA1(VAL) (ADENINE(37)-N6)-METHYLTRANSFERASE"/>
    <property type="match status" value="1"/>
</dbReference>
<dbReference type="PANTHER" id="PTHR47739:SF1">
    <property type="entry name" value="TRNA1(VAL) (ADENINE(37)-N6)-METHYLTRANSFERASE"/>
    <property type="match status" value="1"/>
</dbReference>
<dbReference type="GO" id="GO:0008168">
    <property type="term" value="F:methyltransferase activity"/>
    <property type="evidence" value="ECO:0007669"/>
    <property type="project" value="UniProtKB-KW"/>
</dbReference>
<evidence type="ECO:0000259" key="3">
    <source>
        <dbReference type="Pfam" id="PF05175"/>
    </source>
</evidence>
<dbReference type="EMBL" id="JAAATX020000010">
    <property type="protein sequence ID" value="MBU9699057.1"/>
    <property type="molecule type" value="Genomic_DNA"/>
</dbReference>
<organism evidence="4 5">
    <name type="scientific">Paragemmobacter amnigenus</name>
    <dbReference type="NCBI Taxonomy" id="2852097"/>
    <lineage>
        <taxon>Bacteria</taxon>
        <taxon>Pseudomonadati</taxon>
        <taxon>Pseudomonadota</taxon>
        <taxon>Alphaproteobacteria</taxon>
        <taxon>Rhodobacterales</taxon>
        <taxon>Paracoccaceae</taxon>
        <taxon>Paragemmobacter</taxon>
    </lineage>
</organism>